<dbReference type="SUPFAM" id="SSF82784">
    <property type="entry name" value="OsmC-like"/>
    <property type="match status" value="1"/>
</dbReference>
<protein>
    <submittedName>
        <fullName evidence="1">Uncharacterized OsmC-related protein</fullName>
    </submittedName>
</protein>
<dbReference type="EMBL" id="FOYU01000002">
    <property type="protein sequence ID" value="SFR49443.1"/>
    <property type="molecule type" value="Genomic_DNA"/>
</dbReference>
<sequence length="149" mass="16339">MENPAFEVKLALIDHYKFEVDFGEFGQLITDEHEPVGHGEGPGPSQLLAAAVANCLAASLMFAIRKYKGDPGKVTAKVQGDMERVDGRLRISSMQVELNLGQAADQIDKLDRVLEQFENFCVVTQSVRNGIHVDVTVLDDDGQVLKSPE</sequence>
<gene>
    <name evidence="1" type="ORF">SAMN04488070_1453</name>
</gene>
<dbReference type="InterPro" id="IPR036102">
    <property type="entry name" value="OsmC/Ohrsf"/>
</dbReference>
<dbReference type="InterPro" id="IPR003718">
    <property type="entry name" value="OsmC/Ohr_fam"/>
</dbReference>
<accession>A0A1I6H4U0</accession>
<dbReference type="AlphaFoldDB" id="A0A1I6H4U0"/>
<name>A0A1I6H4U0_9GAMM</name>
<organism evidence="1 2">
    <name type="scientific">Pseudidiomarina maritima</name>
    <dbReference type="NCBI Taxonomy" id="519453"/>
    <lineage>
        <taxon>Bacteria</taxon>
        <taxon>Pseudomonadati</taxon>
        <taxon>Pseudomonadota</taxon>
        <taxon>Gammaproteobacteria</taxon>
        <taxon>Alteromonadales</taxon>
        <taxon>Idiomarinaceae</taxon>
        <taxon>Pseudidiomarina</taxon>
    </lineage>
</organism>
<reference evidence="2" key="1">
    <citation type="submission" date="2016-10" db="EMBL/GenBank/DDBJ databases">
        <authorList>
            <person name="Varghese N."/>
            <person name="Submissions S."/>
        </authorList>
    </citation>
    <scope>NUCLEOTIDE SEQUENCE [LARGE SCALE GENOMIC DNA]</scope>
    <source>
        <strain evidence="2">CGMCC 1.7285</strain>
    </source>
</reference>
<dbReference type="InterPro" id="IPR015946">
    <property type="entry name" value="KH_dom-like_a/b"/>
</dbReference>
<dbReference type="Proteomes" id="UP000199424">
    <property type="component" value="Unassembled WGS sequence"/>
</dbReference>
<evidence type="ECO:0000313" key="1">
    <source>
        <dbReference type="EMBL" id="SFR49443.1"/>
    </source>
</evidence>
<keyword evidence="2" id="KW-1185">Reference proteome</keyword>
<proteinExistence type="predicted"/>
<dbReference type="Pfam" id="PF02566">
    <property type="entry name" value="OsmC"/>
    <property type="match status" value="1"/>
</dbReference>
<dbReference type="Gene3D" id="3.30.300.20">
    <property type="match status" value="1"/>
</dbReference>
<evidence type="ECO:0000313" key="2">
    <source>
        <dbReference type="Proteomes" id="UP000199424"/>
    </source>
</evidence>